<feature type="transmembrane region" description="Helical" evidence="1">
    <location>
        <begin position="79"/>
        <end position="96"/>
    </location>
</feature>
<sequence length="130" mass="14364">MSTLTLVLGTLVAIEFFYIFYLETIATASSSTSRVFRMSKDELTRDSVSVLFKNQGVYNGLIGVGLLYGLYVSPNPVEIVTMMLTYIILVALYGSITSDKKIILTQGGLAILTLLLNPFFKSNNHKLKRG</sequence>
<dbReference type="HOGENOM" id="CLU_129819_2_1_9"/>
<evidence type="ECO:0000256" key="1">
    <source>
        <dbReference type="SAM" id="Phobius"/>
    </source>
</evidence>
<evidence type="ECO:0000313" key="2">
    <source>
        <dbReference type="EMBL" id="ACQ71518.1"/>
    </source>
</evidence>
<dbReference type="STRING" id="360911.EAT1b_2602"/>
<protein>
    <recommendedName>
        <fullName evidence="4">Integral membrane protein</fullName>
    </recommendedName>
</protein>
<accession>C4L4F5</accession>
<keyword evidence="1" id="KW-0472">Membrane</keyword>
<dbReference type="Pfam" id="PF06993">
    <property type="entry name" value="DUF1304"/>
    <property type="match status" value="1"/>
</dbReference>
<organism evidence="2 3">
    <name type="scientific">Exiguobacterium sp. (strain ATCC BAA-1283 / AT1b)</name>
    <dbReference type="NCBI Taxonomy" id="360911"/>
    <lineage>
        <taxon>Bacteria</taxon>
        <taxon>Bacillati</taxon>
        <taxon>Bacillota</taxon>
        <taxon>Bacilli</taxon>
        <taxon>Bacillales</taxon>
        <taxon>Bacillales Family XII. Incertae Sedis</taxon>
        <taxon>Exiguobacterium</taxon>
    </lineage>
</organism>
<gene>
    <name evidence="2" type="ordered locus">EAT1b_2602</name>
</gene>
<name>C4L4F5_EXISA</name>
<dbReference type="EMBL" id="CP001615">
    <property type="protein sequence ID" value="ACQ71518.1"/>
    <property type="molecule type" value="Genomic_DNA"/>
</dbReference>
<proteinExistence type="predicted"/>
<dbReference type="PANTHER" id="PTHR38446">
    <property type="entry name" value="BLL0914 PROTEIN"/>
    <property type="match status" value="1"/>
</dbReference>
<feature type="transmembrane region" description="Helical" evidence="1">
    <location>
        <begin position="56"/>
        <end position="72"/>
    </location>
</feature>
<keyword evidence="1" id="KW-0812">Transmembrane</keyword>
<dbReference type="RefSeq" id="WP_015881077.1">
    <property type="nucleotide sequence ID" value="NC_012673.1"/>
</dbReference>
<dbReference type="InterPro" id="IPR009732">
    <property type="entry name" value="DUF1304"/>
</dbReference>
<evidence type="ECO:0008006" key="4">
    <source>
        <dbReference type="Google" id="ProtNLM"/>
    </source>
</evidence>
<keyword evidence="3" id="KW-1185">Reference proteome</keyword>
<dbReference type="eggNOG" id="COG3759">
    <property type="taxonomic scope" value="Bacteria"/>
</dbReference>
<reference evidence="2 3" key="1">
    <citation type="journal article" date="2011" name="J. Bacteriol.">
        <title>Complete genome sequence of the Thermophilic Bacterium Exiguobacterium sp. AT1b.</title>
        <authorList>
            <person name="Vishnivetskaya T.A."/>
            <person name="Lucas S."/>
            <person name="Copeland A."/>
            <person name="Lapidus A."/>
            <person name="Glavina Del Rio T."/>
            <person name="Dalin E."/>
            <person name="Tice H."/>
            <person name="Bruce D.C."/>
            <person name="Goodwin L.A."/>
            <person name="Pitluck S."/>
            <person name="Saunders E."/>
            <person name="Brettin T."/>
            <person name="Detter C."/>
            <person name="Han C."/>
            <person name="Larimer F."/>
            <person name="Land M.L."/>
            <person name="Hauser L.J."/>
            <person name="Kyrpides N.C."/>
            <person name="Ovchinnikova G."/>
            <person name="Kathariou S."/>
            <person name="Ramaley R.F."/>
            <person name="Rodrigues D.F."/>
            <person name="Hendrix C."/>
            <person name="Richardson P."/>
            <person name="Tiedje J.M."/>
        </authorList>
    </citation>
    <scope>NUCLEOTIDE SEQUENCE [LARGE SCALE GENOMIC DNA]</scope>
    <source>
        <strain evidence="3">ATCC BAA-1283 / AT1b</strain>
    </source>
</reference>
<dbReference type="OrthoDB" id="9803832at2"/>
<evidence type="ECO:0000313" key="3">
    <source>
        <dbReference type="Proteomes" id="UP000000716"/>
    </source>
</evidence>
<dbReference type="PANTHER" id="PTHR38446:SF1">
    <property type="entry name" value="BLL0914 PROTEIN"/>
    <property type="match status" value="1"/>
</dbReference>
<dbReference type="KEGG" id="eat:EAT1b_2602"/>
<feature type="transmembrane region" description="Helical" evidence="1">
    <location>
        <begin position="102"/>
        <end position="120"/>
    </location>
</feature>
<dbReference type="AlphaFoldDB" id="C4L4F5"/>
<keyword evidence="1" id="KW-1133">Transmembrane helix</keyword>
<dbReference type="Proteomes" id="UP000000716">
    <property type="component" value="Chromosome"/>
</dbReference>